<evidence type="ECO:0000259" key="2">
    <source>
        <dbReference type="PROSITE" id="PS51202"/>
    </source>
</evidence>
<sequence length="401" mass="41258">MVALPLQFGLGDDLLRVVARLVGIALLAGGLASGIGALHRWYARSRVPEGLAVLVGVSGVSIYLNAVGITTLGALQGVIDTSDLPTAQSVLFNVAAFGLAAVTAVAGGRTGDRLGEAVVGLTGAGRIDTDVSTIVRSVGRSTTVELPVADDVVDADGYDPVDEGTKAKLAGQTLVFPRRLTVDELRRRLVERLRTDYGVGYVDVELTEEGVVEFLAVGSREAGLGPTLPPESAAVAVRADPAFAASAGDVVQVYRPTPDGPERVCLAEVRGVVEDVVTLAVDAAEAPALDSEIRYRLVTLPVEPRPDREFVSLLRAAEETLGVVTVAADGDLVGVPVGSLDVAVAAVRPSGGAVEPLPSRSRVLEAGDSVYAVARPALLRRLEAAARGTSPDAEPAAAGDD</sequence>
<dbReference type="Proteomes" id="UP001057580">
    <property type="component" value="Chromosome"/>
</dbReference>
<dbReference type="KEGG" id="ssai:N0B31_11785"/>
<evidence type="ECO:0000313" key="3">
    <source>
        <dbReference type="EMBL" id="UWM52830.1"/>
    </source>
</evidence>
<feature type="domain" description="RCK C-terminal" evidence="2">
    <location>
        <begin position="308"/>
        <end position="388"/>
    </location>
</feature>
<dbReference type="Pfam" id="PF26501">
    <property type="entry name" value="DUF8167"/>
    <property type="match status" value="1"/>
</dbReference>
<dbReference type="InterPro" id="IPR036721">
    <property type="entry name" value="RCK_C_sf"/>
</dbReference>
<keyword evidence="1" id="KW-0812">Transmembrane</keyword>
<dbReference type="AlphaFoldDB" id="A0A9E7U339"/>
<dbReference type="GO" id="GO:0006813">
    <property type="term" value="P:potassium ion transport"/>
    <property type="evidence" value="ECO:0007669"/>
    <property type="project" value="InterPro"/>
</dbReference>
<dbReference type="Pfam" id="PF26502">
    <property type="entry name" value="DUF8167_2nd"/>
    <property type="match status" value="1"/>
</dbReference>
<keyword evidence="1" id="KW-1133">Transmembrane helix</keyword>
<keyword evidence="4" id="KW-1185">Reference proteome</keyword>
<dbReference type="PROSITE" id="PS51202">
    <property type="entry name" value="RCK_C"/>
    <property type="match status" value="1"/>
</dbReference>
<dbReference type="SUPFAM" id="SSF116726">
    <property type="entry name" value="TrkA C-terminal domain-like"/>
    <property type="match status" value="1"/>
</dbReference>
<proteinExistence type="predicted"/>
<dbReference type="InterPro" id="IPR058604">
    <property type="entry name" value="DUF8167_3rd"/>
</dbReference>
<evidence type="ECO:0000313" key="4">
    <source>
        <dbReference type="Proteomes" id="UP001057580"/>
    </source>
</evidence>
<feature type="transmembrane region" description="Helical" evidence="1">
    <location>
        <begin position="17"/>
        <end position="38"/>
    </location>
</feature>
<organism evidence="3 4">
    <name type="scientific">Salinirubellus salinus</name>
    <dbReference type="NCBI Taxonomy" id="1364945"/>
    <lineage>
        <taxon>Archaea</taxon>
        <taxon>Methanobacteriati</taxon>
        <taxon>Methanobacteriota</taxon>
        <taxon>Stenosarchaea group</taxon>
        <taxon>Halobacteria</taxon>
        <taxon>Halobacteriales</taxon>
        <taxon>Natronomonadaceae</taxon>
        <taxon>Salinirubellus</taxon>
    </lineage>
</organism>
<keyword evidence="1" id="KW-0472">Membrane</keyword>
<dbReference type="Pfam" id="PF26503">
    <property type="entry name" value="DUF8167_3rd"/>
    <property type="match status" value="1"/>
</dbReference>
<dbReference type="InterPro" id="IPR058480">
    <property type="entry name" value="DUF8167_N"/>
</dbReference>
<reference evidence="3" key="1">
    <citation type="submission" date="2022-09" db="EMBL/GenBank/DDBJ databases">
        <title>Diverse halophilic archaea isolated from saline environments.</title>
        <authorList>
            <person name="Cui H.-L."/>
        </authorList>
    </citation>
    <scope>NUCLEOTIDE SEQUENCE</scope>
    <source>
        <strain evidence="3">ZS-35-S2</strain>
    </source>
</reference>
<dbReference type="RefSeq" id="WP_260591825.1">
    <property type="nucleotide sequence ID" value="NZ_CP104003.1"/>
</dbReference>
<dbReference type="GO" id="GO:0008324">
    <property type="term" value="F:monoatomic cation transmembrane transporter activity"/>
    <property type="evidence" value="ECO:0007669"/>
    <property type="project" value="InterPro"/>
</dbReference>
<accession>A0A9E7U339</accession>
<dbReference type="InterPro" id="IPR006037">
    <property type="entry name" value="RCK_C"/>
</dbReference>
<dbReference type="InterPro" id="IPR058603">
    <property type="entry name" value="DUF8167_2nd"/>
</dbReference>
<evidence type="ECO:0000256" key="1">
    <source>
        <dbReference type="SAM" id="Phobius"/>
    </source>
</evidence>
<name>A0A9E7U339_9EURY</name>
<dbReference type="EMBL" id="CP104003">
    <property type="protein sequence ID" value="UWM52830.1"/>
    <property type="molecule type" value="Genomic_DNA"/>
</dbReference>
<protein>
    <recommendedName>
        <fullName evidence="2">RCK C-terminal domain-containing protein</fullName>
    </recommendedName>
</protein>
<dbReference type="GeneID" id="74943113"/>
<feature type="transmembrane region" description="Helical" evidence="1">
    <location>
        <begin position="50"/>
        <end position="75"/>
    </location>
</feature>
<gene>
    <name evidence="3" type="ORF">N0B31_11785</name>
</gene>